<evidence type="ECO:0008006" key="3">
    <source>
        <dbReference type="Google" id="ProtNLM"/>
    </source>
</evidence>
<evidence type="ECO:0000313" key="2">
    <source>
        <dbReference type="Proteomes" id="UP000028782"/>
    </source>
</evidence>
<dbReference type="SUPFAM" id="SSF48452">
    <property type="entry name" value="TPR-like"/>
    <property type="match status" value="1"/>
</dbReference>
<dbReference type="Pfam" id="PF06041">
    <property type="entry name" value="DUF924"/>
    <property type="match status" value="1"/>
</dbReference>
<gene>
    <name evidence="1" type="ORF">O987_27625</name>
</gene>
<accession>A0A076PV66</accession>
<organism evidence="1 2">
    <name type="scientific">Comamonas testosteroni TK102</name>
    <dbReference type="NCBI Taxonomy" id="1392005"/>
    <lineage>
        <taxon>Bacteria</taxon>
        <taxon>Pseudomonadati</taxon>
        <taxon>Pseudomonadota</taxon>
        <taxon>Betaproteobacteria</taxon>
        <taxon>Burkholderiales</taxon>
        <taxon>Comamonadaceae</taxon>
        <taxon>Comamonas</taxon>
    </lineage>
</organism>
<sequence length="223" mass="24597">MICMTAYPSSLSHEALTAAAQDTSLPDQILAQWFGSPRPGNADALKHKAQWFTKSAAFDEELRQRFGTAVEAALGGALQHWASQGPWQQLALVILLDQFTRNIHRNTPKSFAGDAQALALALQAMDSGSVRLLPEVVRVFMYLPLEHAEDPAMQQRSVAAFDALQQSATDAELREYLAGTLDYAHRHQVVIERFGRFPHRNHILGRASTAEEAEYLAQPGSGF</sequence>
<dbReference type="EMBL" id="CP006704">
    <property type="protein sequence ID" value="AIJ49573.1"/>
    <property type="molecule type" value="Genomic_DNA"/>
</dbReference>
<protein>
    <recommendedName>
        <fullName evidence="3">DUF924 domain-containing protein</fullName>
    </recommendedName>
</protein>
<reference evidence="1 2" key="1">
    <citation type="journal article" date="2014" name="Genome Announc.">
        <title>Complete Genome Sequence of Polychlorinated Biphenyl Degrader Comamonas testosteroni TK102 (NBRC 109938).</title>
        <authorList>
            <person name="Fukuda K."/>
            <person name="Hosoyama A."/>
            <person name="Tsuchikane K."/>
            <person name="Ohji S."/>
            <person name="Yamazoe A."/>
            <person name="Fujita N."/>
            <person name="Shintani M."/>
            <person name="Kimbara K."/>
        </authorList>
    </citation>
    <scope>NUCLEOTIDE SEQUENCE [LARGE SCALE GENOMIC DNA]</scope>
    <source>
        <strain evidence="1">TK102</strain>
    </source>
</reference>
<proteinExistence type="predicted"/>
<dbReference type="HOGENOM" id="CLU_065010_2_1_4"/>
<dbReference type="InterPro" id="IPR011990">
    <property type="entry name" value="TPR-like_helical_dom_sf"/>
</dbReference>
<dbReference type="Gene3D" id="1.25.40.10">
    <property type="entry name" value="Tetratricopeptide repeat domain"/>
    <property type="match status" value="1"/>
</dbReference>
<evidence type="ECO:0000313" key="1">
    <source>
        <dbReference type="EMBL" id="AIJ49573.1"/>
    </source>
</evidence>
<dbReference type="Gene3D" id="1.20.58.320">
    <property type="entry name" value="TPR-like"/>
    <property type="match status" value="1"/>
</dbReference>
<dbReference type="Proteomes" id="UP000028782">
    <property type="component" value="Chromosome"/>
</dbReference>
<dbReference type="KEGG" id="ctes:O987_27625"/>
<dbReference type="InterPro" id="IPR010323">
    <property type="entry name" value="DUF924"/>
</dbReference>
<dbReference type="AlphaFoldDB" id="A0A076PV66"/>
<name>A0A076PV66_COMTE</name>